<dbReference type="Proteomes" id="UP001152172">
    <property type="component" value="Unassembled WGS sequence"/>
</dbReference>
<dbReference type="AlphaFoldDB" id="A0A9X3L7X5"/>
<dbReference type="GO" id="GO:0030420">
    <property type="term" value="P:establishment of competence for transformation"/>
    <property type="evidence" value="ECO:0007669"/>
    <property type="project" value="UniProtKB-KW"/>
</dbReference>
<protein>
    <submittedName>
        <fullName evidence="4">Prepilin-type N-terminal cleavage/methylation domain-containing protein</fullName>
    </submittedName>
</protein>
<evidence type="ECO:0000256" key="2">
    <source>
        <dbReference type="ARBA" id="ARBA00023287"/>
    </source>
</evidence>
<organism evidence="4 5">
    <name type="scientific">Psychrobacillus psychrodurans</name>
    <dbReference type="NCBI Taxonomy" id="126157"/>
    <lineage>
        <taxon>Bacteria</taxon>
        <taxon>Bacillati</taxon>
        <taxon>Bacillota</taxon>
        <taxon>Bacilli</taxon>
        <taxon>Bacillales</taxon>
        <taxon>Bacillaceae</taxon>
        <taxon>Psychrobacillus</taxon>
    </lineage>
</organism>
<proteinExistence type="predicted"/>
<dbReference type="RefSeq" id="WP_269921505.1">
    <property type="nucleotide sequence ID" value="NZ_JAMKBI010000004.1"/>
</dbReference>
<dbReference type="GO" id="GO:0009986">
    <property type="term" value="C:cell surface"/>
    <property type="evidence" value="ECO:0007669"/>
    <property type="project" value="UniProtKB-SubCell"/>
</dbReference>
<keyword evidence="3" id="KW-1133">Transmembrane helix</keyword>
<name>A0A9X3L7X5_9BACI</name>
<dbReference type="PROSITE" id="PS00409">
    <property type="entry name" value="PROKAR_NTER_METHYL"/>
    <property type="match status" value="1"/>
</dbReference>
<reference evidence="4" key="1">
    <citation type="submission" date="2022-05" db="EMBL/GenBank/DDBJ databases">
        <authorList>
            <person name="Colautti A."/>
            <person name="Iacumin L."/>
        </authorList>
    </citation>
    <scope>NUCLEOTIDE SEQUENCE</scope>
    <source>
        <strain evidence="4">DSM 30747</strain>
    </source>
</reference>
<evidence type="ECO:0000256" key="1">
    <source>
        <dbReference type="ARBA" id="ARBA00004241"/>
    </source>
</evidence>
<dbReference type="Pfam" id="PF07963">
    <property type="entry name" value="N_methyl"/>
    <property type="match status" value="1"/>
</dbReference>
<gene>
    <name evidence="4" type="ORF">M9R61_06725</name>
</gene>
<sequence length="149" mass="17287">MWKQWNNEKGITLVELLAAVVLASIVMLLVFSVLMSGTKQYKNQLEKNNQLTDISYALKMITKDIRKTENPRIISKSEIELNGINYSKVGNTITRNGDVIARNIEMFFVDDGYETGKYNEKNIKWFIEIKSLDQKETKKTEIYIRKGDE</sequence>
<evidence type="ECO:0000313" key="5">
    <source>
        <dbReference type="Proteomes" id="UP001152172"/>
    </source>
</evidence>
<keyword evidence="3" id="KW-0812">Transmembrane</keyword>
<evidence type="ECO:0000313" key="4">
    <source>
        <dbReference type="EMBL" id="MCZ8533047.1"/>
    </source>
</evidence>
<dbReference type="EMBL" id="JAMKBI010000004">
    <property type="protein sequence ID" value="MCZ8533047.1"/>
    <property type="molecule type" value="Genomic_DNA"/>
</dbReference>
<comment type="subcellular location">
    <subcellularLocation>
        <location evidence="1">Cell surface</location>
    </subcellularLocation>
</comment>
<comment type="caution">
    <text evidence="4">The sequence shown here is derived from an EMBL/GenBank/DDBJ whole genome shotgun (WGS) entry which is preliminary data.</text>
</comment>
<keyword evidence="3" id="KW-0472">Membrane</keyword>
<feature type="transmembrane region" description="Helical" evidence="3">
    <location>
        <begin position="12"/>
        <end position="34"/>
    </location>
</feature>
<keyword evidence="2" id="KW-0178">Competence</keyword>
<keyword evidence="5" id="KW-1185">Reference proteome</keyword>
<dbReference type="InterPro" id="IPR012902">
    <property type="entry name" value="N_methyl_site"/>
</dbReference>
<accession>A0A9X3L7X5</accession>
<evidence type="ECO:0000256" key="3">
    <source>
        <dbReference type="SAM" id="Phobius"/>
    </source>
</evidence>